<evidence type="ECO:0000313" key="10">
    <source>
        <dbReference type="EMBL" id="AAB94039.1"/>
    </source>
</evidence>
<dbReference type="CDD" id="cd09276">
    <property type="entry name" value="Rnase_HI_RT_non_LTR"/>
    <property type="match status" value="1"/>
</dbReference>
<evidence type="ECO:0000256" key="3">
    <source>
        <dbReference type="ARBA" id="ARBA00012180"/>
    </source>
</evidence>
<dbReference type="Pfam" id="PF00075">
    <property type="entry name" value="RNase_H"/>
    <property type="match status" value="1"/>
</dbReference>
<keyword evidence="6" id="KW-0255">Endonuclease</keyword>
<dbReference type="GO" id="GO:0003964">
    <property type="term" value="F:RNA-directed DNA polymerase activity"/>
    <property type="evidence" value="ECO:0007669"/>
    <property type="project" value="UniProtKB-KW"/>
</dbReference>
<comment type="similarity">
    <text evidence="2">Belongs to the RNase H family.</text>
</comment>
<protein>
    <recommendedName>
        <fullName evidence="3">ribonuclease H</fullName>
        <ecNumber evidence="3">3.1.26.4</ecNumber>
    </recommendedName>
</protein>
<dbReference type="InterPro" id="IPR002156">
    <property type="entry name" value="RNaseH_domain"/>
</dbReference>
<keyword evidence="10" id="KW-0808">Transferase</keyword>
<dbReference type="InterPro" id="IPR012337">
    <property type="entry name" value="RNaseH-like_sf"/>
</dbReference>
<name>O44317_9ARAC</name>
<dbReference type="GO" id="GO:0004523">
    <property type="term" value="F:RNA-DNA hybrid ribonuclease activity"/>
    <property type="evidence" value="ECO:0007669"/>
    <property type="project" value="UniProtKB-EC"/>
</dbReference>
<dbReference type="PROSITE" id="PS50879">
    <property type="entry name" value="RNASE_H_1"/>
    <property type="match status" value="1"/>
</dbReference>
<evidence type="ECO:0000259" key="9">
    <source>
        <dbReference type="PROSITE" id="PS50879"/>
    </source>
</evidence>
<reference evidence="10" key="1">
    <citation type="submission" date="1997-07" db="EMBL/GenBank/DDBJ databases">
        <title>R1 and R2 Provide an Estimate of the Age and Stability of Retrotransposons.</title>
        <authorList>
            <person name="Burke W.D."/>
            <person name="Malik H.S."/>
            <person name="Eickbush T.H."/>
        </authorList>
    </citation>
    <scope>NUCLEOTIDE SEQUENCE</scope>
</reference>
<dbReference type="InterPro" id="IPR036397">
    <property type="entry name" value="RNaseH_sf"/>
</dbReference>
<feature type="domain" description="Reverse transcriptase" evidence="8">
    <location>
        <begin position="1"/>
        <end position="80"/>
    </location>
</feature>
<evidence type="ECO:0000259" key="8">
    <source>
        <dbReference type="PROSITE" id="PS50878"/>
    </source>
</evidence>
<sequence length="488" mass="55093">AYADDLLVLIGGNNRDRLKEDVSSIFTDINDWALANKLSINKEKTRAIWLPGRDQGLLLRNVKLPEVKLEQHVKYLGITYSSDGTFKEHQRRIDSKIRKLNNKIRSIRIGNRGLPGEKMRRIYKTVIEKIISYGANTWTKALGSVEKKKLNSLQRTMLLSVTEAYRTTSTEAMQVIANITPLDLILRAESKRADILECGGSATVSGRPIGASGIEMRPHKFATHPKNWTRVGWAEWHDRDDYILQIYTDGSKTSDGTGAAFVVLDRGRQIFSAGFSLSKHHTHYQAEAVAILKATMWFAEECQGNKVAIISDSQSALKALYRTQEVSPTIRDIKRTITTIKRQGRQIDLYWTKGHAGQAGNEMADRAAKEAVISGQRYVMPRPVSWVKALIKKETLREWATRWAGSDKGRHTHNIISAPGFKEWIFSKEITQILTNHGRTPSYMHRFGLTSSPLCSCGGVGDWEHYFFFCRSTEAVAGVSADYRTYNN</sequence>
<gene>
    <name evidence="10" type="primary">R1 ORF</name>
</gene>
<organism evidence="10">
    <name type="scientific">Aphonopelma sp. WDB-1998</name>
    <dbReference type="NCBI Taxonomy" id="64965"/>
    <lineage>
        <taxon>Eukaryota</taxon>
        <taxon>Metazoa</taxon>
        <taxon>Ecdysozoa</taxon>
        <taxon>Arthropoda</taxon>
        <taxon>Chelicerata</taxon>
        <taxon>Arachnida</taxon>
        <taxon>Araneae</taxon>
        <taxon>Mygalomorphae</taxon>
        <taxon>Avicularoidea</taxon>
        <taxon>Theraphosidae</taxon>
        <taxon>Aphonopelma</taxon>
    </lineage>
</organism>
<dbReference type="GO" id="GO:0043137">
    <property type="term" value="P:DNA replication, removal of RNA primer"/>
    <property type="evidence" value="ECO:0007669"/>
    <property type="project" value="TreeGrafter"/>
</dbReference>
<dbReference type="EC" id="3.1.26.4" evidence="3"/>
<evidence type="ECO:0000256" key="6">
    <source>
        <dbReference type="ARBA" id="ARBA00022759"/>
    </source>
</evidence>
<evidence type="ECO:0000256" key="1">
    <source>
        <dbReference type="ARBA" id="ARBA00000077"/>
    </source>
</evidence>
<evidence type="ECO:0000256" key="2">
    <source>
        <dbReference type="ARBA" id="ARBA00005300"/>
    </source>
</evidence>
<evidence type="ECO:0000256" key="4">
    <source>
        <dbReference type="ARBA" id="ARBA00022722"/>
    </source>
</evidence>
<dbReference type="InterPro" id="IPR000477">
    <property type="entry name" value="RT_dom"/>
</dbReference>
<evidence type="ECO:0000256" key="7">
    <source>
        <dbReference type="ARBA" id="ARBA00022801"/>
    </source>
</evidence>
<dbReference type="SUPFAM" id="SSF53098">
    <property type="entry name" value="Ribonuclease H-like"/>
    <property type="match status" value="1"/>
</dbReference>
<dbReference type="InterPro" id="IPR050092">
    <property type="entry name" value="RNase_H"/>
</dbReference>
<keyword evidence="5" id="KW-0479">Metal-binding</keyword>
<comment type="catalytic activity">
    <reaction evidence="1">
        <text>Endonucleolytic cleavage to 5'-phosphomonoester.</text>
        <dbReference type="EC" id="3.1.26.4"/>
    </reaction>
</comment>
<dbReference type="PANTHER" id="PTHR10642:SF26">
    <property type="entry name" value="RIBONUCLEASE H1"/>
    <property type="match status" value="1"/>
</dbReference>
<dbReference type="GO" id="GO:0003676">
    <property type="term" value="F:nucleic acid binding"/>
    <property type="evidence" value="ECO:0007669"/>
    <property type="project" value="InterPro"/>
</dbReference>
<keyword evidence="10" id="KW-0695">RNA-directed DNA polymerase</keyword>
<keyword evidence="10" id="KW-0548">Nucleotidyltransferase</keyword>
<accession>O44317</accession>
<feature type="domain" description="RNase H type-1" evidence="9">
    <location>
        <begin position="240"/>
        <end position="373"/>
    </location>
</feature>
<feature type="non-terminal residue" evidence="10">
    <location>
        <position position="1"/>
    </location>
</feature>
<dbReference type="GO" id="GO:0046872">
    <property type="term" value="F:metal ion binding"/>
    <property type="evidence" value="ECO:0007669"/>
    <property type="project" value="UniProtKB-KW"/>
</dbReference>
<keyword evidence="4" id="KW-0540">Nuclease</keyword>
<dbReference type="PANTHER" id="PTHR10642">
    <property type="entry name" value="RIBONUCLEASE H1"/>
    <property type="match status" value="1"/>
</dbReference>
<dbReference type="AlphaFoldDB" id="O44317"/>
<dbReference type="EMBL" id="AF015813">
    <property type="protein sequence ID" value="AAB94039.1"/>
    <property type="molecule type" value="Genomic_DNA"/>
</dbReference>
<evidence type="ECO:0000256" key="5">
    <source>
        <dbReference type="ARBA" id="ARBA00022723"/>
    </source>
</evidence>
<keyword evidence="7" id="KW-0378">Hydrolase</keyword>
<dbReference type="Gene3D" id="3.30.420.10">
    <property type="entry name" value="Ribonuclease H-like superfamily/Ribonuclease H"/>
    <property type="match status" value="1"/>
</dbReference>
<proteinExistence type="inferred from homology"/>
<dbReference type="PROSITE" id="PS50878">
    <property type="entry name" value="RT_POL"/>
    <property type="match status" value="1"/>
</dbReference>